<evidence type="ECO:0000313" key="2">
    <source>
        <dbReference type="EMBL" id="KAB0670375.1"/>
    </source>
</evidence>
<keyword evidence="3" id="KW-1185">Reference proteome</keyword>
<organism evidence="2 3">
    <name type="scientific">Oryzomonas sagensis</name>
    <dbReference type="NCBI Taxonomy" id="2603857"/>
    <lineage>
        <taxon>Bacteria</taxon>
        <taxon>Pseudomonadati</taxon>
        <taxon>Thermodesulfobacteriota</taxon>
        <taxon>Desulfuromonadia</taxon>
        <taxon>Geobacterales</taxon>
        <taxon>Geobacteraceae</taxon>
        <taxon>Oryzomonas</taxon>
    </lineage>
</organism>
<feature type="transmembrane region" description="Helical" evidence="1">
    <location>
        <begin position="6"/>
        <end position="26"/>
    </location>
</feature>
<gene>
    <name evidence="2" type="ORF">F6V30_09485</name>
</gene>
<comment type="caution">
    <text evidence="2">The sequence shown here is derived from an EMBL/GenBank/DDBJ whole genome shotgun (WGS) entry which is preliminary data.</text>
</comment>
<keyword evidence="1" id="KW-1133">Transmembrane helix</keyword>
<accession>A0ABQ6TPP2</accession>
<proteinExistence type="predicted"/>
<protein>
    <submittedName>
        <fullName evidence="2">Uncharacterized protein</fullName>
    </submittedName>
</protein>
<name>A0ABQ6TPP2_9BACT</name>
<dbReference type="EMBL" id="VZRA01000002">
    <property type="protein sequence ID" value="KAB0670375.1"/>
    <property type="molecule type" value="Genomic_DNA"/>
</dbReference>
<evidence type="ECO:0000256" key="1">
    <source>
        <dbReference type="SAM" id="Phobius"/>
    </source>
</evidence>
<keyword evidence="1" id="KW-0472">Membrane</keyword>
<keyword evidence="1" id="KW-0812">Transmembrane</keyword>
<sequence length="142" mass="16012">MDAATLTAVISAGTAITVVALTNYFAKSREHEADWRRLKLELYREYIFALSGMVEGRNSLAAQERHSDAVNGLKLVAPPAVMRSLNAFIEYNSYSNPNKSLEHHDRLINDLIKTMRADLRPKFQRGDAELTFYLMGIPPQNT</sequence>
<reference evidence="2 3" key="1">
    <citation type="journal article" date="2020" name="Microorganisms">
        <title>Description of Three Novel Members in the Family Geobacteraceae, Oryzomonas japonicum gen. nov., sp. nov., Oryzomonas sagensis sp. nov., and Oryzomonas ruber sp. nov.</title>
        <authorList>
            <person name="Xu Z."/>
            <person name="Masuda Y."/>
            <person name="Hayakawa C."/>
            <person name="Ushijima N."/>
            <person name="Kawano K."/>
            <person name="Shiratori Y."/>
            <person name="Senoo K."/>
            <person name="Itoh H."/>
        </authorList>
    </citation>
    <scope>NUCLEOTIDE SEQUENCE [LARGE SCALE GENOMIC DNA]</scope>
    <source>
        <strain evidence="2 3">Red100</strain>
    </source>
</reference>
<dbReference type="RefSeq" id="WP_151156737.1">
    <property type="nucleotide sequence ID" value="NZ_VZRA01000002.1"/>
</dbReference>
<dbReference type="Proteomes" id="UP000798046">
    <property type="component" value="Unassembled WGS sequence"/>
</dbReference>
<evidence type="ECO:0000313" key="3">
    <source>
        <dbReference type="Proteomes" id="UP000798046"/>
    </source>
</evidence>